<evidence type="ECO:0008006" key="2">
    <source>
        <dbReference type="Google" id="ProtNLM"/>
    </source>
</evidence>
<organism evidence="1">
    <name type="scientific">marine metagenome</name>
    <dbReference type="NCBI Taxonomy" id="408172"/>
    <lineage>
        <taxon>unclassified sequences</taxon>
        <taxon>metagenomes</taxon>
        <taxon>ecological metagenomes</taxon>
    </lineage>
</organism>
<dbReference type="Pfam" id="PF11104">
    <property type="entry name" value="PilM_2"/>
    <property type="match status" value="1"/>
</dbReference>
<dbReference type="InterPro" id="IPR050696">
    <property type="entry name" value="FtsA/MreB"/>
</dbReference>
<evidence type="ECO:0000313" key="1">
    <source>
        <dbReference type="EMBL" id="SVA02545.1"/>
    </source>
</evidence>
<dbReference type="PANTHER" id="PTHR32432">
    <property type="entry name" value="CELL DIVISION PROTEIN FTSA-RELATED"/>
    <property type="match status" value="1"/>
</dbReference>
<dbReference type="EMBL" id="UINC01003016">
    <property type="protein sequence ID" value="SVA02545.1"/>
    <property type="molecule type" value="Genomic_DNA"/>
</dbReference>
<dbReference type="PANTHER" id="PTHR32432:SF3">
    <property type="entry name" value="ETHANOLAMINE UTILIZATION PROTEIN EUTJ"/>
    <property type="match status" value="1"/>
</dbReference>
<dbReference type="AlphaFoldDB" id="A0A381SEP9"/>
<proteinExistence type="predicted"/>
<name>A0A381SEP9_9ZZZZ</name>
<sequence>MGFSSRIRRLFVARPPAASIELAADRVTGVSLGRIRSGTAAAVVTEPLPDGALVPSPNATNVVDHAAVTEAVLRVIKRLPGAVARVGLVVPDSAAKVSLMTFAQVPSRAADFAQLVRWQARKTTPFRIEEAQVACTEGAAAEDGGREFVVSLMRRDIVQEYESVCSAAGGHAGIIDLASFSQINAILAGDKDTVGDCLLVHVAHGYSTLALIRNGFLILFRSRTSDGDETLADLVHQTTMYYEDRLQGGGFQRAFLAASAANTTKEDAAVLRESLEVRLGTVVEPLTLPHSDVDSAGEPPPLPDLIAAPLGLLLREQVGAGVRE</sequence>
<gene>
    <name evidence="1" type="ORF">METZ01_LOCUS55399</name>
</gene>
<dbReference type="InterPro" id="IPR005883">
    <property type="entry name" value="PilM"/>
</dbReference>
<protein>
    <recommendedName>
        <fullName evidence="2">SHS2 domain-containing protein</fullName>
    </recommendedName>
</protein>
<reference evidence="1" key="1">
    <citation type="submission" date="2018-05" db="EMBL/GenBank/DDBJ databases">
        <authorList>
            <person name="Lanie J.A."/>
            <person name="Ng W.-L."/>
            <person name="Kazmierczak K.M."/>
            <person name="Andrzejewski T.M."/>
            <person name="Davidsen T.M."/>
            <person name="Wayne K.J."/>
            <person name="Tettelin H."/>
            <person name="Glass J.I."/>
            <person name="Rusch D."/>
            <person name="Podicherti R."/>
            <person name="Tsui H.-C.T."/>
            <person name="Winkler M.E."/>
        </authorList>
    </citation>
    <scope>NUCLEOTIDE SEQUENCE</scope>
</reference>
<accession>A0A381SEP9</accession>